<gene>
    <name evidence="1" type="ORF">MNBD_GAMMA08-2034</name>
</gene>
<dbReference type="PROSITE" id="PS51257">
    <property type="entry name" value="PROKAR_LIPOPROTEIN"/>
    <property type="match status" value="1"/>
</dbReference>
<organism evidence="1">
    <name type="scientific">hydrothermal vent metagenome</name>
    <dbReference type="NCBI Taxonomy" id="652676"/>
    <lineage>
        <taxon>unclassified sequences</taxon>
        <taxon>metagenomes</taxon>
        <taxon>ecological metagenomes</taxon>
    </lineage>
</organism>
<name>A0A3B0X704_9ZZZZ</name>
<protein>
    <submittedName>
        <fullName evidence="1">Uncharacterized protein</fullName>
    </submittedName>
</protein>
<reference evidence="1" key="1">
    <citation type="submission" date="2018-06" db="EMBL/GenBank/DDBJ databases">
        <authorList>
            <person name="Zhirakovskaya E."/>
        </authorList>
    </citation>
    <scope>NUCLEOTIDE SEQUENCE</scope>
</reference>
<dbReference type="AlphaFoldDB" id="A0A3B0X704"/>
<dbReference type="EMBL" id="UOFH01000252">
    <property type="protein sequence ID" value="VAW63521.1"/>
    <property type="molecule type" value="Genomic_DNA"/>
</dbReference>
<evidence type="ECO:0000313" key="1">
    <source>
        <dbReference type="EMBL" id="VAW63521.1"/>
    </source>
</evidence>
<accession>A0A3B0X704</accession>
<proteinExistence type="predicted"/>
<sequence length="613" mass="69673">MCDLKPLAFILLATLSIVGCSPSEPTGKGSLENFPDELTKTEYDALTNEQKYAVSNKLMTTMFQGIPVADFYDLSQGMDNLALSSAGENLLSDTKKAVITSLSEEDRVFNDMVITGFNDIGGDRSINSKFALFNRGILVEDWPKQQPMARMMQFPLSKETFDYYVAYILVNTILFAPAEEIDSATIRDVQKVFNKLYDDLRKNRTMSEIISRHQRTQENWRRFRSPEDNTREMIEIYLGLFDRDEDVPRASIACQDLYLTDADNDYELLSTGFANTEPQFVLDTFVTSCGDFYDVVANHPLVVPRMATVLTEYFFFSSTSDVRAAMVGKILSGGPSTFQDIVKTIIFSKEYLLNNERPKSFEENFFGMAHQTKWRPYTEVLRDLTREAGENGEQKVSLSNMGWATMTLKLGRFTGVPLDALSFANYHRALRETILVDGTGGASGSCGNTRSESSNTRFTSANCEWREGLGLILPEEPIDPALREDENGDLLTSQPLEEELDKYAVDLAEYNRRLVVYEQVQALSLDEYFDYLFMAVASRKASDIEKADLIQLIREEKTGGSAYIREDADQNLFIFVNENSTDRDGRTFYDEVARVTFDYLSRLPETYYYHKIN</sequence>